<gene>
    <name evidence="2" type="primary">ARG7</name>
    <name evidence="2" type="ORF">AXF42_Ash013399</name>
</gene>
<protein>
    <submittedName>
        <fullName evidence="2">Indole-3-acetic acid-induced protein ARG7</fullName>
    </submittedName>
</protein>
<dbReference type="Proteomes" id="UP000236161">
    <property type="component" value="Unassembled WGS sequence"/>
</dbReference>
<organism evidence="2 3">
    <name type="scientific">Apostasia shenzhenica</name>
    <dbReference type="NCBI Taxonomy" id="1088818"/>
    <lineage>
        <taxon>Eukaryota</taxon>
        <taxon>Viridiplantae</taxon>
        <taxon>Streptophyta</taxon>
        <taxon>Embryophyta</taxon>
        <taxon>Tracheophyta</taxon>
        <taxon>Spermatophyta</taxon>
        <taxon>Magnoliopsida</taxon>
        <taxon>Liliopsida</taxon>
        <taxon>Asparagales</taxon>
        <taxon>Orchidaceae</taxon>
        <taxon>Apostasioideae</taxon>
        <taxon>Apostasia</taxon>
    </lineage>
</organism>
<dbReference type="GO" id="GO:0009733">
    <property type="term" value="P:response to auxin"/>
    <property type="evidence" value="ECO:0007669"/>
    <property type="project" value="InterPro"/>
</dbReference>
<evidence type="ECO:0000313" key="2">
    <source>
        <dbReference type="EMBL" id="PKA50310.1"/>
    </source>
</evidence>
<dbReference type="STRING" id="1088818.A0A2I0A439"/>
<dbReference type="InterPro" id="IPR003676">
    <property type="entry name" value="SAUR_fam"/>
</dbReference>
<evidence type="ECO:0000256" key="1">
    <source>
        <dbReference type="ARBA" id="ARBA00006974"/>
    </source>
</evidence>
<dbReference type="OrthoDB" id="1624361at2759"/>
<dbReference type="PANTHER" id="PTHR31374">
    <property type="entry name" value="AUXIN-INDUCED PROTEIN-LIKE-RELATED"/>
    <property type="match status" value="1"/>
</dbReference>
<reference evidence="2 3" key="1">
    <citation type="journal article" date="2017" name="Nature">
        <title>The Apostasia genome and the evolution of orchids.</title>
        <authorList>
            <person name="Zhang G.Q."/>
            <person name="Liu K.W."/>
            <person name="Li Z."/>
            <person name="Lohaus R."/>
            <person name="Hsiao Y.Y."/>
            <person name="Niu S.C."/>
            <person name="Wang J.Y."/>
            <person name="Lin Y.C."/>
            <person name="Xu Q."/>
            <person name="Chen L.J."/>
            <person name="Yoshida K."/>
            <person name="Fujiwara S."/>
            <person name="Wang Z.W."/>
            <person name="Zhang Y.Q."/>
            <person name="Mitsuda N."/>
            <person name="Wang M."/>
            <person name="Liu G.H."/>
            <person name="Pecoraro L."/>
            <person name="Huang H.X."/>
            <person name="Xiao X.J."/>
            <person name="Lin M."/>
            <person name="Wu X.Y."/>
            <person name="Wu W.L."/>
            <person name="Chen Y.Y."/>
            <person name="Chang S.B."/>
            <person name="Sakamoto S."/>
            <person name="Ohme-Takagi M."/>
            <person name="Yagi M."/>
            <person name="Zeng S.J."/>
            <person name="Shen C.Y."/>
            <person name="Yeh C.M."/>
            <person name="Luo Y.B."/>
            <person name="Tsai W.C."/>
            <person name="Van de Peer Y."/>
            <person name="Liu Z.J."/>
        </authorList>
    </citation>
    <scope>NUCLEOTIDE SEQUENCE [LARGE SCALE GENOMIC DNA]</scope>
    <source>
        <strain evidence="3">cv. Shenzhen</strain>
        <tissue evidence="2">Stem</tissue>
    </source>
</reference>
<dbReference type="Pfam" id="PF02519">
    <property type="entry name" value="Auxin_inducible"/>
    <property type="match status" value="1"/>
</dbReference>
<evidence type="ECO:0000313" key="3">
    <source>
        <dbReference type="Proteomes" id="UP000236161"/>
    </source>
</evidence>
<accession>A0A2I0A439</accession>
<dbReference type="EMBL" id="KZ452026">
    <property type="protein sequence ID" value="PKA50310.1"/>
    <property type="molecule type" value="Genomic_DNA"/>
</dbReference>
<dbReference type="PANTHER" id="PTHR31374:SF119">
    <property type="entry name" value="SAUR-LIKE AUXIN-RESPONSIVE PROTEIN FAMILY"/>
    <property type="match status" value="1"/>
</dbReference>
<comment type="similarity">
    <text evidence="1">Belongs to the ARG7 family.</text>
</comment>
<proteinExistence type="inferred from homology"/>
<sequence>MKSSRIRHIGRLRQMMVKWRTRARGLLEAAARGSPDVVPAGHVAVCVGSSNRRFVIRVAHLNHPAFRNLLFLAEDEHGFSHPGLITLPCDEFLFIQILRQMSPSCAFDDAFDEPAGGCFSCCRAGGGSSRNAEALPLLW</sequence>
<name>A0A2I0A439_9ASPA</name>
<keyword evidence="3" id="KW-1185">Reference proteome</keyword>
<dbReference type="AlphaFoldDB" id="A0A2I0A439"/>